<dbReference type="EMBL" id="DS727689">
    <property type="protein sequence ID" value="EEC06822.1"/>
    <property type="molecule type" value="Genomic_DNA"/>
</dbReference>
<feature type="non-terminal residue" evidence="2">
    <location>
        <position position="90"/>
    </location>
</feature>
<reference evidence="3" key="2">
    <citation type="submission" date="2020-05" db="UniProtKB">
        <authorList>
            <consortium name="EnsemblMetazoa"/>
        </authorList>
    </citation>
    <scope>IDENTIFICATION</scope>
    <source>
        <strain evidence="3">wikel</strain>
    </source>
</reference>
<feature type="non-terminal residue" evidence="2">
    <location>
        <position position="1"/>
    </location>
</feature>
<dbReference type="VEuPathDB" id="VectorBase:ISCW017913"/>
<reference evidence="2 4" key="1">
    <citation type="submission" date="2008-03" db="EMBL/GenBank/DDBJ databases">
        <title>Annotation of Ixodes scapularis.</title>
        <authorList>
            <consortium name="Ixodes scapularis Genome Project Consortium"/>
            <person name="Caler E."/>
            <person name="Hannick L.I."/>
            <person name="Bidwell S."/>
            <person name="Joardar V."/>
            <person name="Thiagarajan M."/>
            <person name="Amedeo P."/>
            <person name="Galinsky K.J."/>
            <person name="Schobel S."/>
            <person name="Inman J."/>
            <person name="Hostetler J."/>
            <person name="Miller J."/>
            <person name="Hammond M."/>
            <person name="Megy K."/>
            <person name="Lawson D."/>
            <person name="Kodira C."/>
            <person name="Sutton G."/>
            <person name="Meyer J."/>
            <person name="Hill C.A."/>
            <person name="Birren B."/>
            <person name="Nene V."/>
            <person name="Collins F."/>
            <person name="Alarcon-Chaidez F."/>
            <person name="Wikel S."/>
            <person name="Strausberg R."/>
        </authorList>
    </citation>
    <scope>NUCLEOTIDE SEQUENCE [LARGE SCALE GENOMIC DNA]</scope>
    <source>
        <strain evidence="4">Wikel</strain>
        <strain evidence="2">Wikel colony</strain>
    </source>
</reference>
<sequence>KKIEKRAERGSAEDKISPYREYVKVVVSEKRSRKRPVGAPASKPFEKKKKSIFEKSHNERPFGANARLLSIVFNPHSPRRKKNKKKNREV</sequence>
<evidence type="ECO:0000313" key="3">
    <source>
        <dbReference type="EnsemblMetazoa" id="ISCW017913-PA"/>
    </source>
</evidence>
<organism>
    <name type="scientific">Ixodes scapularis</name>
    <name type="common">Black-legged tick</name>
    <name type="synonym">Deer tick</name>
    <dbReference type="NCBI Taxonomy" id="6945"/>
    <lineage>
        <taxon>Eukaryota</taxon>
        <taxon>Metazoa</taxon>
        <taxon>Ecdysozoa</taxon>
        <taxon>Arthropoda</taxon>
        <taxon>Chelicerata</taxon>
        <taxon>Arachnida</taxon>
        <taxon>Acari</taxon>
        <taxon>Parasitiformes</taxon>
        <taxon>Ixodida</taxon>
        <taxon>Ixodoidea</taxon>
        <taxon>Ixodidae</taxon>
        <taxon>Ixodinae</taxon>
        <taxon>Ixodes</taxon>
    </lineage>
</organism>
<keyword evidence="4" id="KW-1185">Reference proteome</keyword>
<gene>
    <name evidence="2" type="ORF">IscW_ISCW017913</name>
</gene>
<dbReference type="InParanoid" id="B7PJQ0"/>
<evidence type="ECO:0000256" key="1">
    <source>
        <dbReference type="SAM" id="MobiDB-lite"/>
    </source>
</evidence>
<name>B7PJQ0_IXOSC</name>
<accession>B7PJQ0</accession>
<evidence type="ECO:0000313" key="2">
    <source>
        <dbReference type="EMBL" id="EEC06822.1"/>
    </source>
</evidence>
<protein>
    <submittedName>
        <fullName evidence="2 3">Uncharacterized protein</fullName>
    </submittedName>
</protein>
<proteinExistence type="predicted"/>
<dbReference type="Proteomes" id="UP000001555">
    <property type="component" value="Unassembled WGS sequence"/>
</dbReference>
<feature type="region of interest" description="Disordered" evidence="1">
    <location>
        <begin position="29"/>
        <end position="59"/>
    </location>
</feature>
<dbReference type="PaxDb" id="6945-B7PJQ0"/>
<evidence type="ECO:0000313" key="4">
    <source>
        <dbReference type="Proteomes" id="UP000001555"/>
    </source>
</evidence>
<dbReference type="AlphaFoldDB" id="B7PJQ0"/>
<dbReference type="EMBL" id="ABJB011037445">
    <property type="status" value="NOT_ANNOTATED_CDS"/>
    <property type="molecule type" value="Genomic_DNA"/>
</dbReference>
<dbReference type="HOGENOM" id="CLU_2446963_0_0_1"/>
<dbReference type="EnsemblMetazoa" id="ISCW017913-RA">
    <property type="protein sequence ID" value="ISCW017913-PA"/>
    <property type="gene ID" value="ISCW017913"/>
</dbReference>